<evidence type="ECO:0000313" key="3">
    <source>
        <dbReference type="Proteomes" id="UP000576225"/>
    </source>
</evidence>
<dbReference type="RefSeq" id="WP_168962155.1">
    <property type="nucleotide sequence ID" value="NZ_JABAEW010000010.1"/>
</dbReference>
<evidence type="ECO:0000259" key="1">
    <source>
        <dbReference type="Pfam" id="PF13006"/>
    </source>
</evidence>
<dbReference type="AlphaFoldDB" id="A0A848ARE7"/>
<dbReference type="Proteomes" id="UP000576225">
    <property type="component" value="Unassembled WGS sequence"/>
</dbReference>
<protein>
    <recommendedName>
        <fullName evidence="1">Transposase IS4 N-terminal domain-containing protein</fullName>
    </recommendedName>
</protein>
<comment type="caution">
    <text evidence="2">The sequence shown here is derived from an EMBL/GenBank/DDBJ whole genome shotgun (WGS) entry which is preliminary data.</text>
</comment>
<dbReference type="Pfam" id="PF13006">
    <property type="entry name" value="Nterm_IS4"/>
    <property type="match status" value="1"/>
</dbReference>
<organism evidence="2 3">
    <name type="scientific">Victivallis vadensis</name>
    <dbReference type="NCBI Taxonomy" id="172901"/>
    <lineage>
        <taxon>Bacteria</taxon>
        <taxon>Pseudomonadati</taxon>
        <taxon>Lentisphaerota</taxon>
        <taxon>Lentisphaeria</taxon>
        <taxon>Victivallales</taxon>
        <taxon>Victivallaceae</taxon>
        <taxon>Victivallis</taxon>
    </lineage>
</organism>
<gene>
    <name evidence="2" type="ORF">HF882_07330</name>
</gene>
<reference evidence="2 3" key="1">
    <citation type="submission" date="2020-04" db="EMBL/GenBank/DDBJ databases">
        <authorList>
            <person name="Hitch T.C.A."/>
            <person name="Wylensek D."/>
            <person name="Clavel T."/>
        </authorList>
    </citation>
    <scope>NUCLEOTIDE SEQUENCE [LARGE SCALE GENOMIC DNA]</scope>
    <source>
        <strain evidence="2 3">COR2-253-APC-1A</strain>
    </source>
</reference>
<name>A0A848ARE7_9BACT</name>
<dbReference type="EMBL" id="JABAEW010000010">
    <property type="protein sequence ID" value="NMD86394.1"/>
    <property type="molecule type" value="Genomic_DNA"/>
</dbReference>
<proteinExistence type="predicted"/>
<evidence type="ECO:0000313" key="2">
    <source>
        <dbReference type="EMBL" id="NMD86394.1"/>
    </source>
</evidence>
<accession>A0A848ARE7</accession>
<dbReference type="InterPro" id="IPR024473">
    <property type="entry name" value="Transposases_IS4_N"/>
</dbReference>
<feature type="domain" description="Transposase IS4 N-terminal" evidence="1">
    <location>
        <begin position="25"/>
        <end position="110"/>
    </location>
</feature>
<sequence>MSFCRDAHDRGKPYERYYQTRRNRTWVCNVLTKCGLATQRYRKLPLELMAYYVVCRSQYSGISLQEVMRCILEGFDWLKIKIPCGELKGRGGISRARSRFGYKVMQYLFEDVCNPTALPDTILEIGTRAIIGAAHGSTLKKRENYSFLRLYSGNFASRPKTADQGSVEFRRVHSCRGQPTDIPRFSGESESLLFPAIRLRPRFLEESCYIALRPRPNRP</sequence>